<dbReference type="InParanoid" id="A0A067MHH3"/>
<evidence type="ECO:0000313" key="3">
    <source>
        <dbReference type="EMBL" id="KDQ11312.1"/>
    </source>
</evidence>
<keyword evidence="2" id="KW-1133">Transmembrane helix</keyword>
<reference evidence="4" key="1">
    <citation type="journal article" date="2014" name="Proc. Natl. Acad. Sci. U.S.A.">
        <title>Extensive sampling of basidiomycete genomes demonstrates inadequacy of the white-rot/brown-rot paradigm for wood decay fungi.</title>
        <authorList>
            <person name="Riley R."/>
            <person name="Salamov A.A."/>
            <person name="Brown D.W."/>
            <person name="Nagy L.G."/>
            <person name="Floudas D."/>
            <person name="Held B.W."/>
            <person name="Levasseur A."/>
            <person name="Lombard V."/>
            <person name="Morin E."/>
            <person name="Otillar R."/>
            <person name="Lindquist E.A."/>
            <person name="Sun H."/>
            <person name="LaButti K.M."/>
            <person name="Schmutz J."/>
            <person name="Jabbour D."/>
            <person name="Luo H."/>
            <person name="Baker S.E."/>
            <person name="Pisabarro A.G."/>
            <person name="Walton J.D."/>
            <person name="Blanchette R.A."/>
            <person name="Henrissat B."/>
            <person name="Martin F."/>
            <person name="Cullen D."/>
            <person name="Hibbett D.S."/>
            <person name="Grigoriev I.V."/>
        </authorList>
    </citation>
    <scope>NUCLEOTIDE SEQUENCE [LARGE SCALE GENOMIC DNA]</scope>
    <source>
        <strain evidence="4">FD-172 SS1</strain>
    </source>
</reference>
<evidence type="ECO:0000256" key="2">
    <source>
        <dbReference type="SAM" id="Phobius"/>
    </source>
</evidence>
<dbReference type="OrthoDB" id="100006at2759"/>
<protein>
    <submittedName>
        <fullName evidence="3">Uncharacterized protein</fullName>
    </submittedName>
</protein>
<feature type="transmembrane region" description="Helical" evidence="2">
    <location>
        <begin position="56"/>
        <end position="76"/>
    </location>
</feature>
<dbReference type="AlphaFoldDB" id="A0A067MHH3"/>
<keyword evidence="2" id="KW-0812">Transmembrane</keyword>
<feature type="region of interest" description="Disordered" evidence="1">
    <location>
        <begin position="104"/>
        <end position="124"/>
    </location>
</feature>
<dbReference type="EMBL" id="KL198059">
    <property type="protein sequence ID" value="KDQ11312.1"/>
    <property type="molecule type" value="Genomic_DNA"/>
</dbReference>
<dbReference type="Proteomes" id="UP000027195">
    <property type="component" value="Unassembled WGS sequence"/>
</dbReference>
<dbReference type="STRING" id="930990.A0A067MHH3"/>
<dbReference type="HOGENOM" id="CLU_1834840_0_0_1"/>
<evidence type="ECO:0000313" key="4">
    <source>
        <dbReference type="Proteomes" id="UP000027195"/>
    </source>
</evidence>
<keyword evidence="2" id="KW-0472">Membrane</keyword>
<name>A0A067MHH3_BOTB1</name>
<accession>A0A067MHH3</accession>
<sequence>MASPAPDVGCSPALLSTGQAIALSFITEAGFVSLCVLLTLFAHILRKFRIRFHVDIYILSLILADLLQVFGTILSMRRAIEGRVPCDAYSSVQGAMDQIGESGAVMSPRRRHGRRHRSTAMHPRRALRRRWRRRISGSQI</sequence>
<feature type="compositionally biased region" description="Basic residues" evidence="1">
    <location>
        <begin position="108"/>
        <end position="124"/>
    </location>
</feature>
<feature type="transmembrane region" description="Helical" evidence="2">
    <location>
        <begin position="20"/>
        <end position="44"/>
    </location>
</feature>
<evidence type="ECO:0000256" key="1">
    <source>
        <dbReference type="SAM" id="MobiDB-lite"/>
    </source>
</evidence>
<proteinExistence type="predicted"/>
<organism evidence="3 4">
    <name type="scientific">Botryobasidium botryosum (strain FD-172 SS1)</name>
    <dbReference type="NCBI Taxonomy" id="930990"/>
    <lineage>
        <taxon>Eukaryota</taxon>
        <taxon>Fungi</taxon>
        <taxon>Dikarya</taxon>
        <taxon>Basidiomycota</taxon>
        <taxon>Agaricomycotina</taxon>
        <taxon>Agaricomycetes</taxon>
        <taxon>Cantharellales</taxon>
        <taxon>Botryobasidiaceae</taxon>
        <taxon>Botryobasidium</taxon>
    </lineage>
</organism>
<keyword evidence="4" id="KW-1185">Reference proteome</keyword>
<gene>
    <name evidence="3" type="ORF">BOTBODRAFT_35394</name>
</gene>